<feature type="domain" description="EamA" evidence="4">
    <location>
        <begin position="6"/>
        <end position="144"/>
    </location>
</feature>
<keyword evidence="3" id="KW-1133">Transmembrane helix</keyword>
<dbReference type="PANTHER" id="PTHR22911:SF79">
    <property type="entry name" value="MOBA-LIKE NTP TRANSFERASE DOMAIN-CONTAINING PROTEIN"/>
    <property type="match status" value="1"/>
</dbReference>
<dbReference type="GO" id="GO:0016020">
    <property type="term" value="C:membrane"/>
    <property type="evidence" value="ECO:0007669"/>
    <property type="project" value="InterPro"/>
</dbReference>
<dbReference type="eggNOG" id="COG0697">
    <property type="taxonomic scope" value="Bacteria"/>
</dbReference>
<sequence length="306" mass="32746">MSKTTRGSLMVIIAGSAWGISGVSGQYLMANGVHVNLLTSLRLLISGILILSIVATQQTQQLKKAWNDKSFLWGTLIFSLCGLVMNQFAYLQAIGHTNAGTATVLQYVTPVLILAFVSLKNRTAPTLIELLSIFMAIAGTFIIATHGQFGNLAVTPTGLFWGLFSAVTYAAYIMIPVKLIQKWGSLLVIGTAMLMGGSIFSIATQAWKYDAAFTVGHNGLAYFGIIVIGTLFAYTVFLKGTSIVGPVKGSLLASVEPVASVLLTVLVMNDIFYPIDFLGMLLIIAAVLLISIKDLISVNREMLAKS</sequence>
<accession>A0A1G6C2V1</accession>
<feature type="transmembrane region" description="Helical" evidence="3">
    <location>
        <begin position="219"/>
        <end position="238"/>
    </location>
</feature>
<evidence type="ECO:0000259" key="4">
    <source>
        <dbReference type="Pfam" id="PF00892"/>
    </source>
</evidence>
<dbReference type="AlphaFoldDB" id="A0A1G6C2V1"/>
<evidence type="ECO:0000256" key="2">
    <source>
        <dbReference type="ARBA" id="ARBA00007362"/>
    </source>
</evidence>
<reference evidence="5 6" key="1">
    <citation type="submission" date="2016-10" db="EMBL/GenBank/DDBJ databases">
        <authorList>
            <person name="de Groot N.N."/>
        </authorList>
    </citation>
    <scope>NUCLEOTIDE SEQUENCE [LARGE SCALE GENOMIC DNA]</scope>
    <source>
        <strain evidence="5 6">A-4</strain>
    </source>
</reference>
<organism evidence="5 6">
    <name type="scientific">Streptococcus henryi</name>
    <dbReference type="NCBI Taxonomy" id="439219"/>
    <lineage>
        <taxon>Bacteria</taxon>
        <taxon>Bacillati</taxon>
        <taxon>Bacillota</taxon>
        <taxon>Bacilli</taxon>
        <taxon>Lactobacillales</taxon>
        <taxon>Streptococcaceae</taxon>
        <taxon>Streptococcus</taxon>
    </lineage>
</organism>
<dbReference type="RefSeq" id="WP_074486121.1">
    <property type="nucleotide sequence ID" value="NZ_FMXP01000017.1"/>
</dbReference>
<evidence type="ECO:0000256" key="3">
    <source>
        <dbReference type="SAM" id="Phobius"/>
    </source>
</evidence>
<keyword evidence="6" id="KW-1185">Reference proteome</keyword>
<protein>
    <submittedName>
        <fullName evidence="5">Threonine/homoserine efflux transporter RhtA</fullName>
    </submittedName>
</protein>
<proteinExistence type="inferred from homology"/>
<name>A0A1G6C2V1_9STRE</name>
<dbReference type="Proteomes" id="UP000182508">
    <property type="component" value="Unassembled WGS sequence"/>
</dbReference>
<feature type="transmembrane region" description="Helical" evidence="3">
    <location>
        <begin position="71"/>
        <end position="93"/>
    </location>
</feature>
<keyword evidence="3" id="KW-0812">Transmembrane</keyword>
<evidence type="ECO:0000313" key="6">
    <source>
        <dbReference type="Proteomes" id="UP000182508"/>
    </source>
</evidence>
<dbReference type="SUPFAM" id="SSF103481">
    <property type="entry name" value="Multidrug resistance efflux transporter EmrE"/>
    <property type="match status" value="2"/>
</dbReference>
<feature type="transmembrane region" description="Helical" evidence="3">
    <location>
        <begin position="250"/>
        <end position="271"/>
    </location>
</feature>
<dbReference type="STRING" id="439219.SAMN02910293_01343"/>
<dbReference type="InterPro" id="IPR000620">
    <property type="entry name" value="EamA_dom"/>
</dbReference>
<comment type="similarity">
    <text evidence="2">Belongs to the EamA transporter family.</text>
</comment>
<evidence type="ECO:0000313" key="5">
    <source>
        <dbReference type="EMBL" id="SDB27212.1"/>
    </source>
</evidence>
<dbReference type="Pfam" id="PF00892">
    <property type="entry name" value="EamA"/>
    <property type="match status" value="2"/>
</dbReference>
<dbReference type="PANTHER" id="PTHR22911">
    <property type="entry name" value="ACYL-MALONYL CONDENSING ENZYME-RELATED"/>
    <property type="match status" value="1"/>
</dbReference>
<feature type="transmembrane region" description="Helical" evidence="3">
    <location>
        <begin position="126"/>
        <end position="146"/>
    </location>
</feature>
<gene>
    <name evidence="5" type="ORF">SAMN02910293_01343</name>
</gene>
<feature type="transmembrane region" description="Helical" evidence="3">
    <location>
        <begin position="277"/>
        <end position="296"/>
    </location>
</feature>
<evidence type="ECO:0000256" key="1">
    <source>
        <dbReference type="ARBA" id="ARBA00004127"/>
    </source>
</evidence>
<feature type="transmembrane region" description="Helical" evidence="3">
    <location>
        <begin position="7"/>
        <end position="29"/>
    </location>
</feature>
<feature type="transmembrane region" description="Helical" evidence="3">
    <location>
        <begin position="99"/>
        <end position="119"/>
    </location>
</feature>
<feature type="transmembrane region" description="Helical" evidence="3">
    <location>
        <begin position="41"/>
        <end position="59"/>
    </location>
</feature>
<dbReference type="InterPro" id="IPR037185">
    <property type="entry name" value="EmrE-like"/>
</dbReference>
<feature type="domain" description="EamA" evidence="4">
    <location>
        <begin position="157"/>
        <end position="291"/>
    </location>
</feature>
<dbReference type="EMBL" id="FMXP01000017">
    <property type="protein sequence ID" value="SDB27212.1"/>
    <property type="molecule type" value="Genomic_DNA"/>
</dbReference>
<feature type="transmembrane region" description="Helical" evidence="3">
    <location>
        <begin position="158"/>
        <end position="175"/>
    </location>
</feature>
<keyword evidence="3" id="KW-0472">Membrane</keyword>
<comment type="subcellular location">
    <subcellularLocation>
        <location evidence="1">Endomembrane system</location>
        <topology evidence="1">Multi-pass membrane protein</topology>
    </subcellularLocation>
</comment>
<feature type="transmembrane region" description="Helical" evidence="3">
    <location>
        <begin position="187"/>
        <end position="207"/>
    </location>
</feature>